<evidence type="ECO:0000313" key="7">
    <source>
        <dbReference type="EMBL" id="CCI82630.1"/>
    </source>
</evidence>
<dbReference type="PANTHER" id="PTHR42988:SF2">
    <property type="entry name" value="CYCLIC NUCLEOTIDE PHOSPHODIESTERASE CBUA0032-RELATED"/>
    <property type="match status" value="1"/>
</dbReference>
<gene>
    <name evidence="7" type="ORF">BN55_07865</name>
</gene>
<dbReference type="InterPro" id="IPR050884">
    <property type="entry name" value="CNP_phosphodiesterase-III"/>
</dbReference>
<evidence type="ECO:0000256" key="2">
    <source>
        <dbReference type="ARBA" id="ARBA00022801"/>
    </source>
</evidence>
<dbReference type="PIRSF" id="PIRSF034890">
    <property type="entry name" value="Pesteras_lmo2642"/>
    <property type="match status" value="1"/>
</dbReference>
<dbReference type="GO" id="GO:0004114">
    <property type="term" value="F:3',5'-cyclic-nucleotide phosphodiesterase activity"/>
    <property type="evidence" value="ECO:0007669"/>
    <property type="project" value="UniProtKB-EC"/>
</dbReference>
<proteinExistence type="inferred from homology"/>
<protein>
    <submittedName>
        <fullName evidence="7">Serine/threonine protein phosphatase family protein</fullName>
        <ecNumber evidence="7">3.1.4.17</ecNumber>
    </submittedName>
</protein>
<dbReference type="RefSeq" id="WP_008471773.1">
    <property type="nucleotide sequence ID" value="NZ_AYZP01000005.1"/>
</dbReference>
<dbReference type="eggNOG" id="COG1409">
    <property type="taxonomic scope" value="Bacteria"/>
</dbReference>
<dbReference type="Pfam" id="PF00149">
    <property type="entry name" value="Metallophos"/>
    <property type="match status" value="1"/>
</dbReference>
<comment type="caution">
    <text evidence="7">The sequence shown here is derived from an EMBL/GenBank/DDBJ whole genome shotgun (WGS) entry which is preliminary data.</text>
</comment>
<feature type="domain" description="Calcineurin-like phosphoesterase" evidence="5">
    <location>
        <begin position="9"/>
        <end position="250"/>
    </location>
</feature>
<reference evidence="7 8" key="1">
    <citation type="submission" date="2012-06" db="EMBL/GenBank/DDBJ databases">
        <title>Draft Genome Sequence of Lactobacillus hominis Strain CRBIP 24.179T, isolated from human intestine.</title>
        <authorList>
            <person name="Cousin S."/>
            <person name="Ma L."/>
            <person name="Bizet C."/>
            <person name="Loux V."/>
            <person name="Bouchier C."/>
            <person name="Clermont D."/>
            <person name="Creno S."/>
        </authorList>
    </citation>
    <scope>NUCLEOTIDE SEQUENCE [LARGE SCALE GENOMIC DNA]</scope>
    <source>
        <strain evidence="8">CRBIP 24.179T</strain>
    </source>
</reference>
<sequence>MITENDAAKFWVISDTHLIADSLHDNGQAFSQMQKTSQGKDLYYQEVVLSAFVKKALDKKPDAIIVTGDVTFNGERVSAQRFAEIFKPLKGKTKLLILPGNHDIYDGWAREFRGKKQYYAGQISPLFWKNIFRESYKGALSEDDSSLAYSQQLNSDFLLIMLDSNIYGSEESTTAPATHGKIGKEQLKWFENQLRLAQEKSLHPIVFMHHNLYAHNPAVNKSYVLDNANEIRRLFGRYGVKLVFSGHIHAQNILGPQIPTPTSEIVSSSFCSTDQGYGEVHIKKNNLEYRRHSFDMSPYLSEKEKQNWTLTHFHDYLENIQLGSLAANLMQKDLNKYHNSLDLIRKMGKLFSKMNYNFFTGKNHISKAQLDKLHASEPYKVLVQENPEVKLYLETLYDISDHDNWNLKIRF</sequence>
<evidence type="ECO:0000256" key="4">
    <source>
        <dbReference type="ARBA" id="ARBA00025742"/>
    </source>
</evidence>
<evidence type="ECO:0000256" key="1">
    <source>
        <dbReference type="ARBA" id="ARBA00022723"/>
    </source>
</evidence>
<organism evidence="7 8">
    <name type="scientific">Lactobacillus hominis DSM 23910 = CRBIP 24.179</name>
    <dbReference type="NCBI Taxonomy" id="1423758"/>
    <lineage>
        <taxon>Bacteria</taxon>
        <taxon>Bacillati</taxon>
        <taxon>Bacillota</taxon>
        <taxon>Bacilli</taxon>
        <taxon>Lactobacillales</taxon>
        <taxon>Lactobacillaceae</taxon>
        <taxon>Lactobacillus</taxon>
    </lineage>
</organism>
<evidence type="ECO:0000259" key="6">
    <source>
        <dbReference type="Pfam" id="PF17839"/>
    </source>
</evidence>
<dbReference type="OrthoDB" id="2036332at2"/>
<dbReference type="Pfam" id="PF17839">
    <property type="entry name" value="CNP_C_terminal"/>
    <property type="match status" value="1"/>
</dbReference>
<dbReference type="Proteomes" id="UP000009320">
    <property type="component" value="Unassembled WGS sequence"/>
</dbReference>
<name>I7KI24_9LACO</name>
<evidence type="ECO:0000259" key="5">
    <source>
        <dbReference type="Pfam" id="PF00149"/>
    </source>
</evidence>
<dbReference type="SUPFAM" id="SSF56300">
    <property type="entry name" value="Metallo-dependent phosphatases"/>
    <property type="match status" value="1"/>
</dbReference>
<keyword evidence="2 7" id="KW-0378">Hydrolase</keyword>
<dbReference type="InterPro" id="IPR012365">
    <property type="entry name" value="Pesteras_lmo2642"/>
</dbReference>
<dbReference type="InterPro" id="IPR004843">
    <property type="entry name" value="Calcineurin-like_PHP"/>
</dbReference>
<dbReference type="EMBL" id="CAKE01000034">
    <property type="protein sequence ID" value="CCI82630.1"/>
    <property type="molecule type" value="Genomic_DNA"/>
</dbReference>
<evidence type="ECO:0000256" key="3">
    <source>
        <dbReference type="ARBA" id="ARBA00023004"/>
    </source>
</evidence>
<accession>I7KI24</accession>
<dbReference type="GO" id="GO:0046872">
    <property type="term" value="F:metal ion binding"/>
    <property type="evidence" value="ECO:0007669"/>
    <property type="project" value="UniProtKB-KW"/>
</dbReference>
<dbReference type="EC" id="3.1.4.17" evidence="7"/>
<feature type="domain" description="Cyclic nucleotide phosphodiesterase C-terminal" evidence="6">
    <location>
        <begin position="295"/>
        <end position="398"/>
    </location>
</feature>
<comment type="similarity">
    <text evidence="4">Belongs to the cyclic nucleotide phosphodiesterase class-III family.</text>
</comment>
<keyword evidence="3" id="KW-0408">Iron</keyword>
<dbReference type="Gene3D" id="3.60.21.10">
    <property type="match status" value="1"/>
</dbReference>
<dbReference type="STRING" id="1423758.FC41_GL001627"/>
<dbReference type="PATRIC" id="fig|1423758.3.peg.1657"/>
<dbReference type="GeneID" id="82847862"/>
<dbReference type="PANTHER" id="PTHR42988">
    <property type="entry name" value="PHOSPHOHYDROLASE"/>
    <property type="match status" value="1"/>
</dbReference>
<dbReference type="InterPro" id="IPR040869">
    <property type="entry name" value="CNP_C"/>
</dbReference>
<dbReference type="AlphaFoldDB" id="I7KI24"/>
<keyword evidence="8" id="KW-1185">Reference proteome</keyword>
<dbReference type="InterPro" id="IPR029052">
    <property type="entry name" value="Metallo-depent_PP-like"/>
</dbReference>
<keyword evidence="1" id="KW-0479">Metal-binding</keyword>
<evidence type="ECO:0000313" key="8">
    <source>
        <dbReference type="Proteomes" id="UP000009320"/>
    </source>
</evidence>